<evidence type="ECO:0000256" key="6">
    <source>
        <dbReference type="ARBA" id="ARBA00022777"/>
    </source>
</evidence>
<keyword evidence="3" id="KW-0723">Serine/threonine-protein kinase</keyword>
<dbReference type="EMBL" id="JO840996">
    <property type="protein sequence ID" value="AEO32613.1"/>
    <property type="molecule type" value="mRNA"/>
</dbReference>
<dbReference type="InterPro" id="IPR011009">
    <property type="entry name" value="Kinase-like_dom_sf"/>
</dbReference>
<organism evidence="11">
    <name type="scientific">Amblyomma maculatum</name>
    <name type="common">Gulf Coast tick</name>
    <dbReference type="NCBI Taxonomy" id="34609"/>
    <lineage>
        <taxon>Eukaryota</taxon>
        <taxon>Metazoa</taxon>
        <taxon>Ecdysozoa</taxon>
        <taxon>Arthropoda</taxon>
        <taxon>Chelicerata</taxon>
        <taxon>Arachnida</taxon>
        <taxon>Acari</taxon>
        <taxon>Parasitiformes</taxon>
        <taxon>Ixodida</taxon>
        <taxon>Ixodoidea</taxon>
        <taxon>Ixodidae</taxon>
        <taxon>Amblyomminae</taxon>
        <taxon>Amblyomma</taxon>
    </lineage>
</organism>
<evidence type="ECO:0000313" key="11">
    <source>
        <dbReference type="EMBL" id="AEO32613.1"/>
    </source>
</evidence>
<evidence type="ECO:0000256" key="9">
    <source>
        <dbReference type="ARBA" id="ARBA00048679"/>
    </source>
</evidence>
<dbReference type="InterPro" id="IPR000719">
    <property type="entry name" value="Prot_kinase_dom"/>
</dbReference>
<evidence type="ECO:0000259" key="10">
    <source>
        <dbReference type="PROSITE" id="PS50011"/>
    </source>
</evidence>
<evidence type="ECO:0000256" key="4">
    <source>
        <dbReference type="ARBA" id="ARBA00022679"/>
    </source>
</evidence>
<dbReference type="Pfam" id="PF00069">
    <property type="entry name" value="Pkinase"/>
    <property type="match status" value="1"/>
</dbReference>
<comment type="catalytic activity">
    <reaction evidence="8">
        <text>L-threonyl-[protein] + ATP = O-phospho-L-threonyl-[protein] + ADP + H(+)</text>
        <dbReference type="Rhea" id="RHEA:46608"/>
        <dbReference type="Rhea" id="RHEA-COMP:11060"/>
        <dbReference type="Rhea" id="RHEA-COMP:11605"/>
        <dbReference type="ChEBI" id="CHEBI:15378"/>
        <dbReference type="ChEBI" id="CHEBI:30013"/>
        <dbReference type="ChEBI" id="CHEBI:30616"/>
        <dbReference type="ChEBI" id="CHEBI:61977"/>
        <dbReference type="ChEBI" id="CHEBI:456216"/>
        <dbReference type="EC" id="2.7.11.1"/>
    </reaction>
</comment>
<sequence>NSLNDVFAAQVFHDAISRSYTFAKVGEKAITILRRSRQKHGKCLGRKPVLFRRRQLGSGRVKAPRWATTSRASAKNKSLKERGDHLLAKFGLSPIICRSILSMENEQSVYKSTGQAKQIIEQNAHFSDELCDELYALSVELCAAQSVEQISGPCREPNAEQSVEQISGPCLEPNAEQSVQQISGLCSEPNAEQSVEQISGPCPEPNAEQSVEQISRPCQEPNAEQSVEQISRPCQEPNAEQSVEQTVSVGDVTCTSHEPSIVTTNHQPLQDMPMSDQCDEIDNQASQISAQNMHEETSAEFILRCEEPVRSTASTASTASLGNSPDVNDRPPIGMLPPGFQAIRLLGYSHCCVYRAMRISDRKVGVIKVGYIQYAICPAFPNNNVTECDVLRILNEKNIEGIPKVIDSNFFVYNKQTCFYAFTEDSTHNLTLRAFMTMVRTNRVVIKEAFISQIFWNLFDIVFNCFKAGICHGDLCSPNVMINSTTLDVKLIDFGNATPNSSLLFEKLTNIFFAPPEALALKHCAGTENSELNAFLPDSLLSWSLGCILVELVTWNPPFINHMTELTSCGMELFDVHCTRRLDHRDMCERHLEEYLRPCAISDELRDLIKKCLAIDPLQRISLRRINSHAWRHKYDMFDRWLLSNEGNLS</sequence>
<feature type="domain" description="Protein kinase" evidence="10">
    <location>
        <begin position="340"/>
        <end position="632"/>
    </location>
</feature>
<evidence type="ECO:0000256" key="3">
    <source>
        <dbReference type="ARBA" id="ARBA00022527"/>
    </source>
</evidence>
<evidence type="ECO:0000256" key="5">
    <source>
        <dbReference type="ARBA" id="ARBA00022741"/>
    </source>
</evidence>
<dbReference type="PANTHER" id="PTHR22984:SF25">
    <property type="entry name" value="PROTEIN KINASE DOMAIN-CONTAINING PROTEIN"/>
    <property type="match status" value="1"/>
</dbReference>
<dbReference type="Gene3D" id="1.10.510.10">
    <property type="entry name" value="Transferase(Phosphotransferase) domain 1"/>
    <property type="match status" value="1"/>
</dbReference>
<evidence type="ECO:0000256" key="2">
    <source>
        <dbReference type="ARBA" id="ARBA00012513"/>
    </source>
</evidence>
<name>G3MGJ5_AMBMU</name>
<accession>G3MGJ5</accession>
<comment type="catalytic activity">
    <reaction evidence="9">
        <text>L-seryl-[protein] + ATP = O-phospho-L-seryl-[protein] + ADP + H(+)</text>
        <dbReference type="Rhea" id="RHEA:17989"/>
        <dbReference type="Rhea" id="RHEA-COMP:9863"/>
        <dbReference type="Rhea" id="RHEA-COMP:11604"/>
        <dbReference type="ChEBI" id="CHEBI:15378"/>
        <dbReference type="ChEBI" id="CHEBI:29999"/>
        <dbReference type="ChEBI" id="CHEBI:30616"/>
        <dbReference type="ChEBI" id="CHEBI:83421"/>
        <dbReference type="ChEBI" id="CHEBI:456216"/>
        <dbReference type="EC" id="2.7.11.1"/>
    </reaction>
</comment>
<protein>
    <recommendedName>
        <fullName evidence="2">non-specific serine/threonine protein kinase</fullName>
        <ecNumber evidence="2">2.7.11.1</ecNumber>
    </recommendedName>
</protein>
<dbReference type="SMART" id="SM00220">
    <property type="entry name" value="S_TKc"/>
    <property type="match status" value="1"/>
</dbReference>
<dbReference type="GO" id="GO:0043657">
    <property type="term" value="C:host cell"/>
    <property type="evidence" value="ECO:0007669"/>
    <property type="project" value="UniProtKB-SubCell"/>
</dbReference>
<evidence type="ECO:0000256" key="8">
    <source>
        <dbReference type="ARBA" id="ARBA00047899"/>
    </source>
</evidence>
<dbReference type="PANTHER" id="PTHR22984">
    <property type="entry name" value="SERINE/THREONINE-PROTEIN KINASE PIM"/>
    <property type="match status" value="1"/>
</dbReference>
<feature type="non-terminal residue" evidence="11">
    <location>
        <position position="1"/>
    </location>
</feature>
<dbReference type="SUPFAM" id="SSF56112">
    <property type="entry name" value="Protein kinase-like (PK-like)"/>
    <property type="match status" value="1"/>
</dbReference>
<dbReference type="EC" id="2.7.11.1" evidence="2"/>
<keyword evidence="4" id="KW-0808">Transferase</keyword>
<dbReference type="GO" id="GO:0004674">
    <property type="term" value="F:protein serine/threonine kinase activity"/>
    <property type="evidence" value="ECO:0007669"/>
    <property type="project" value="UniProtKB-KW"/>
</dbReference>
<keyword evidence="6" id="KW-0418">Kinase</keyword>
<keyword evidence="5" id="KW-0547">Nucleotide-binding</keyword>
<dbReference type="GO" id="GO:0005737">
    <property type="term" value="C:cytoplasm"/>
    <property type="evidence" value="ECO:0007669"/>
    <property type="project" value="TreeGrafter"/>
</dbReference>
<keyword evidence="7" id="KW-0067">ATP-binding</keyword>
<dbReference type="AlphaFoldDB" id="G3MGJ5"/>
<evidence type="ECO:0000256" key="7">
    <source>
        <dbReference type="ARBA" id="ARBA00022840"/>
    </source>
</evidence>
<comment type="subcellular location">
    <subcellularLocation>
        <location evidence="1">Host cell</location>
    </subcellularLocation>
</comment>
<dbReference type="InterPro" id="IPR051138">
    <property type="entry name" value="PIM_Ser/Thr_kinase"/>
</dbReference>
<dbReference type="PROSITE" id="PS50011">
    <property type="entry name" value="PROTEIN_KINASE_DOM"/>
    <property type="match status" value="1"/>
</dbReference>
<proteinExistence type="evidence at transcript level"/>
<reference evidence="11" key="1">
    <citation type="journal article" date="2011" name="PLoS ONE">
        <title>A deep insight into the sialotranscriptome of the gulf coast tick, Amblyomma maculatum.</title>
        <authorList>
            <person name="Karim S."/>
            <person name="Singh P."/>
            <person name="Ribeiro J.M."/>
        </authorList>
    </citation>
    <scope>NUCLEOTIDE SEQUENCE</scope>
    <source>
        <tissue evidence="11">Salivary gland</tissue>
    </source>
</reference>
<dbReference type="GO" id="GO:0005524">
    <property type="term" value="F:ATP binding"/>
    <property type="evidence" value="ECO:0007669"/>
    <property type="project" value="UniProtKB-KW"/>
</dbReference>
<evidence type="ECO:0000256" key="1">
    <source>
        <dbReference type="ARBA" id="ARBA00004340"/>
    </source>
</evidence>